<name>A0A433H6Q4_9BACI</name>
<sequence length="284" mass="31323">MDYLKRRIELRALLEKEQSIPVPGAYDAISAKLIEKEGFPVAYIGSYATASSTYGYPDVGLLGLHEMVSHAEKIVNAVSIPVIADAENGFTHAANIWRTIQAFENAGVSGIHIEDHEFGKHSDVPSVLLPLDQMVSKIKAAIDARKDPNFIIIARTDMIYALNNLEGAIERANAFIEAGADMVFLTGIRPDVLKEVRNQIKGKVVTVDSPGFTVADEKDAQANIVIYYGLCTYAAYAGVQKALKSFKVTQNQSLVKEHLADVEEFEDFMDYKNFADTSKKYNLV</sequence>
<dbReference type="InterPro" id="IPR040442">
    <property type="entry name" value="Pyrv_kinase-like_dom_sf"/>
</dbReference>
<comment type="similarity">
    <text evidence="1">Belongs to the isocitrate lyase/PEP mutase superfamily. PEP mutase family.</text>
</comment>
<reference evidence="2 3" key="1">
    <citation type="submission" date="2018-12" db="EMBL/GenBank/DDBJ databases">
        <title>Bacillus chawlae sp. nov., Bacillus glennii sp. nov., and Bacillus saganii sp. nov. Isolated from the Vehicle Assembly Building at Kennedy Space Center where the Viking Spacecraft were Assembled.</title>
        <authorList>
            <person name="Seuylemezian A."/>
            <person name="Vaishampayan P."/>
        </authorList>
    </citation>
    <scope>NUCLEOTIDE SEQUENCE [LARGE SCALE GENOMIC DNA]</scope>
    <source>
        <strain evidence="2 3">L5</strain>
    </source>
</reference>
<organism evidence="2 3">
    <name type="scientific">Peribacillus cavernae</name>
    <dbReference type="NCBI Taxonomy" id="1674310"/>
    <lineage>
        <taxon>Bacteria</taxon>
        <taxon>Bacillati</taxon>
        <taxon>Bacillota</taxon>
        <taxon>Bacilli</taxon>
        <taxon>Bacillales</taxon>
        <taxon>Bacillaceae</taxon>
        <taxon>Peribacillus</taxon>
    </lineage>
</organism>
<protein>
    <submittedName>
        <fullName evidence="2">Isocitrate lyase/PEP mutase family protein</fullName>
    </submittedName>
</protein>
<dbReference type="PANTHER" id="PTHR42905">
    <property type="entry name" value="PHOSPHOENOLPYRUVATE CARBOXYLASE"/>
    <property type="match status" value="1"/>
</dbReference>
<keyword evidence="2" id="KW-0456">Lyase</keyword>
<evidence type="ECO:0000256" key="1">
    <source>
        <dbReference type="ARBA" id="ARBA00038455"/>
    </source>
</evidence>
<gene>
    <name evidence="2" type="ORF">ELQ35_22305</name>
</gene>
<dbReference type="CDD" id="cd00377">
    <property type="entry name" value="ICL_PEPM"/>
    <property type="match status" value="1"/>
</dbReference>
<proteinExistence type="inferred from homology"/>
<dbReference type="EMBL" id="RYZZ01000060">
    <property type="protein sequence ID" value="RUQ23978.1"/>
    <property type="molecule type" value="Genomic_DNA"/>
</dbReference>
<evidence type="ECO:0000313" key="3">
    <source>
        <dbReference type="Proteomes" id="UP000267430"/>
    </source>
</evidence>
<evidence type="ECO:0000313" key="2">
    <source>
        <dbReference type="EMBL" id="RUQ23978.1"/>
    </source>
</evidence>
<accession>A0A433H6Q4</accession>
<dbReference type="InterPro" id="IPR039556">
    <property type="entry name" value="ICL/PEPM"/>
</dbReference>
<comment type="caution">
    <text evidence="2">The sequence shown here is derived from an EMBL/GenBank/DDBJ whole genome shotgun (WGS) entry which is preliminary data.</text>
</comment>
<dbReference type="InterPro" id="IPR015813">
    <property type="entry name" value="Pyrv/PenolPyrv_kinase-like_dom"/>
</dbReference>
<dbReference type="RefSeq" id="WP_126867366.1">
    <property type="nucleotide sequence ID" value="NZ_JAUSTX010000039.1"/>
</dbReference>
<dbReference type="OrthoDB" id="8629576at2"/>
<dbReference type="PANTHER" id="PTHR42905:SF7">
    <property type="entry name" value="PHOSPHOENOLPYRUVATE PHOSPHOMUTASE"/>
    <property type="match status" value="1"/>
</dbReference>
<dbReference type="GO" id="GO:0016829">
    <property type="term" value="F:lyase activity"/>
    <property type="evidence" value="ECO:0007669"/>
    <property type="project" value="UniProtKB-KW"/>
</dbReference>
<dbReference type="Proteomes" id="UP000267430">
    <property type="component" value="Unassembled WGS sequence"/>
</dbReference>
<keyword evidence="3" id="KW-1185">Reference proteome</keyword>
<dbReference type="Pfam" id="PF13714">
    <property type="entry name" value="PEP_mutase"/>
    <property type="match status" value="1"/>
</dbReference>
<dbReference type="Gene3D" id="3.20.20.60">
    <property type="entry name" value="Phosphoenolpyruvate-binding domains"/>
    <property type="match status" value="1"/>
</dbReference>
<dbReference type="AlphaFoldDB" id="A0A433H6Q4"/>
<dbReference type="SUPFAM" id="SSF51621">
    <property type="entry name" value="Phosphoenolpyruvate/pyruvate domain"/>
    <property type="match status" value="1"/>
</dbReference>